<dbReference type="GO" id="GO:0006310">
    <property type="term" value="P:DNA recombination"/>
    <property type="evidence" value="ECO:0007669"/>
    <property type="project" value="InterPro"/>
</dbReference>
<dbReference type="Gene3D" id="3.40.1440.60">
    <property type="entry name" value="PriA, 3(prime) DNA-binding domain"/>
    <property type="match status" value="1"/>
</dbReference>
<evidence type="ECO:0000256" key="4">
    <source>
        <dbReference type="ARBA" id="ARBA00022741"/>
    </source>
</evidence>
<evidence type="ECO:0000313" key="10">
    <source>
        <dbReference type="EMBL" id="NMO00443.1"/>
    </source>
</evidence>
<sequence>MVAGARERAAVDPIARVLPLLGLTHLDRPFDYLVDAEQDAAAAPGVRVRVRFAGRLVDGFVLERIATSDHSGKLSWLDRVVSPEQVLPPQLATLCRAVADRYAGTMSDVIRLAVPPRHARTEAEAVSIVPLPDVAPPNLDAWQQYSGFDGYLGAVRSGGAPRAVWQAAPGEDWPARLAELAAATLAAGRGVIIVVPDQRDLDKLEAACEPLVGDRAVSLAAGLGPTARYRRWLAVLRGRADVVLGTRSAGFAPVRDLGLVVVWDDGDDSLDEPRSPYPHPREVAVLRSYGEKAALVIGGFARSAEAQVLVDAGWAHDLLAPRAEIRARAPRVVALSGEDASVAHDPLARSARIPAVAFKAARTALDADTSVLFSVPRRGYIPSVACERCRTHARCRACHGPLQLDSNGELSCRWCGRGERNFNCVACGGSRIRALSTGAGRTAEELGRAFAGVPVTTSGGASIVDAVKPGARVVVATPGAEPVAPQGYGAAIILDTWAYLDREDLRAAETAVRRWLAIAALVRPASSGGSVIIVADAGVPAVQAIIRWDPVGFASAELADRAELGFPPAVTMAAVDGGAHTITAFVDSVTLPTSGTVLGPVPLPSGVRAPAGSSDVGRDSGPLERILLRVDRGHGRELTRALSAAQILRNAHHETGPIRVQVDPPTIG</sequence>
<dbReference type="HAMAP" id="MF_00983">
    <property type="entry name" value="PriA"/>
    <property type="match status" value="1"/>
</dbReference>
<dbReference type="AlphaFoldDB" id="A0A848KVF6"/>
<dbReference type="GO" id="GO:0005524">
    <property type="term" value="F:ATP binding"/>
    <property type="evidence" value="ECO:0007669"/>
    <property type="project" value="UniProtKB-UniRule"/>
</dbReference>
<keyword evidence="1 8" id="KW-0639">Primosome</keyword>
<keyword evidence="5 8" id="KW-0862">Zinc</keyword>
<evidence type="ECO:0000256" key="6">
    <source>
        <dbReference type="ARBA" id="ARBA00022840"/>
    </source>
</evidence>
<evidence type="ECO:0000313" key="11">
    <source>
        <dbReference type="Proteomes" id="UP000550729"/>
    </source>
</evidence>
<dbReference type="GO" id="GO:0043138">
    <property type="term" value="F:3'-5' DNA helicase activity"/>
    <property type="evidence" value="ECO:0007669"/>
    <property type="project" value="TreeGrafter"/>
</dbReference>
<dbReference type="InterPro" id="IPR005259">
    <property type="entry name" value="PriA"/>
</dbReference>
<feature type="domain" description="Primosomal protein N' 3' DNA-binding" evidence="9">
    <location>
        <begin position="25"/>
        <end position="115"/>
    </location>
</feature>
<evidence type="ECO:0000256" key="2">
    <source>
        <dbReference type="ARBA" id="ARBA00022705"/>
    </source>
</evidence>
<comment type="subunit">
    <text evidence="8">Component of the replication restart primosome.</text>
</comment>
<dbReference type="GO" id="GO:0006302">
    <property type="term" value="P:double-strand break repair"/>
    <property type="evidence" value="ECO:0007669"/>
    <property type="project" value="InterPro"/>
</dbReference>
<dbReference type="GO" id="GO:0006269">
    <property type="term" value="P:DNA replication, synthesis of primer"/>
    <property type="evidence" value="ECO:0007669"/>
    <property type="project" value="UniProtKB-KW"/>
</dbReference>
<proteinExistence type="inferred from homology"/>
<dbReference type="InterPro" id="IPR027417">
    <property type="entry name" value="P-loop_NTPase"/>
</dbReference>
<organism evidence="10 11">
    <name type="scientific">Gordonia asplenii</name>
    <dbReference type="NCBI Taxonomy" id="2725283"/>
    <lineage>
        <taxon>Bacteria</taxon>
        <taxon>Bacillati</taxon>
        <taxon>Actinomycetota</taxon>
        <taxon>Actinomycetes</taxon>
        <taxon>Mycobacteriales</taxon>
        <taxon>Gordoniaceae</taxon>
        <taxon>Gordonia</taxon>
    </lineage>
</organism>
<feature type="binding site" evidence="8">
    <location>
        <position position="386"/>
    </location>
    <ligand>
        <name>Zn(2+)</name>
        <dbReference type="ChEBI" id="CHEBI:29105"/>
        <label>1</label>
    </ligand>
</feature>
<comment type="caution">
    <text evidence="10">The sequence shown here is derived from an EMBL/GenBank/DDBJ whole genome shotgun (WGS) entry which is preliminary data.</text>
</comment>
<comment type="cofactor">
    <cofactor evidence="8">
        <name>Zn(2+)</name>
        <dbReference type="ChEBI" id="CHEBI:29105"/>
    </cofactor>
    <text evidence="8">Binds 2 zinc ions per subunit.</text>
</comment>
<keyword evidence="3 8" id="KW-0479">Metal-binding</keyword>
<evidence type="ECO:0000256" key="3">
    <source>
        <dbReference type="ARBA" id="ARBA00022723"/>
    </source>
</evidence>
<gene>
    <name evidence="8" type="primary">priA</name>
    <name evidence="10" type="ORF">HH308_04350</name>
</gene>
<name>A0A848KVF6_9ACTN</name>
<dbReference type="InterPro" id="IPR041222">
    <property type="entry name" value="PriA_3primeBD"/>
</dbReference>
<dbReference type="PANTHER" id="PTHR30580">
    <property type="entry name" value="PRIMOSOMAL PROTEIN N"/>
    <property type="match status" value="1"/>
</dbReference>
<keyword evidence="11" id="KW-1185">Reference proteome</keyword>
<dbReference type="InterPro" id="IPR042115">
    <property type="entry name" value="PriA_3primeBD_sf"/>
</dbReference>
<dbReference type="Pfam" id="PF17764">
    <property type="entry name" value="PriA_3primeBD"/>
    <property type="match status" value="1"/>
</dbReference>
<dbReference type="RefSeq" id="WP_170192938.1">
    <property type="nucleotide sequence ID" value="NZ_JABBNB010000003.1"/>
</dbReference>
<comment type="function">
    <text evidence="8">Initiates the restart of stalled replication forks, which reloads the replicative helicase on sites other than the origin of replication. Recognizes and binds to abandoned replication forks and remodels them to uncover a helicase loading site. Promotes assembly of the primosome at these replication forks.</text>
</comment>
<evidence type="ECO:0000256" key="8">
    <source>
        <dbReference type="HAMAP-Rule" id="MF_00983"/>
    </source>
</evidence>
<dbReference type="GO" id="GO:0003677">
    <property type="term" value="F:DNA binding"/>
    <property type="evidence" value="ECO:0007669"/>
    <property type="project" value="UniProtKB-UniRule"/>
</dbReference>
<accession>A0A848KVF6</accession>
<dbReference type="GO" id="GO:0006270">
    <property type="term" value="P:DNA replication initiation"/>
    <property type="evidence" value="ECO:0007669"/>
    <property type="project" value="TreeGrafter"/>
</dbReference>
<protein>
    <recommendedName>
        <fullName evidence="8">Probable replication restart protein PriA</fullName>
    </recommendedName>
    <alternativeName>
        <fullName evidence="8">Putative ATP-dependent DNA helicase PriA</fullName>
    </alternativeName>
</protein>
<evidence type="ECO:0000256" key="7">
    <source>
        <dbReference type="ARBA" id="ARBA00023125"/>
    </source>
</evidence>
<feature type="binding site" evidence="8">
    <location>
        <position position="427"/>
    </location>
    <ligand>
        <name>Zn(2+)</name>
        <dbReference type="ChEBI" id="CHEBI:29105"/>
        <label>1</label>
    </ligand>
</feature>
<evidence type="ECO:0000256" key="1">
    <source>
        <dbReference type="ARBA" id="ARBA00022515"/>
    </source>
</evidence>
<feature type="binding site" evidence="8">
    <location>
        <position position="415"/>
    </location>
    <ligand>
        <name>Zn(2+)</name>
        <dbReference type="ChEBI" id="CHEBI:29105"/>
        <label>2</label>
    </ligand>
</feature>
<dbReference type="Gene3D" id="3.40.50.300">
    <property type="entry name" value="P-loop containing nucleotide triphosphate hydrolases"/>
    <property type="match status" value="1"/>
</dbReference>
<keyword evidence="7 8" id="KW-0238">DNA-binding</keyword>
<feature type="binding site" evidence="8">
    <location>
        <position position="395"/>
    </location>
    <ligand>
        <name>Zn(2+)</name>
        <dbReference type="ChEBI" id="CHEBI:29105"/>
        <label>2</label>
    </ligand>
</feature>
<dbReference type="EMBL" id="JABBNB010000003">
    <property type="protein sequence ID" value="NMO00443.1"/>
    <property type="molecule type" value="Genomic_DNA"/>
</dbReference>
<reference evidence="10 11" key="1">
    <citation type="submission" date="2020-04" db="EMBL/GenBank/DDBJ databases">
        <title>Gordonia sp. nov. TBRC 11910.</title>
        <authorList>
            <person name="Suriyachadkun C."/>
        </authorList>
    </citation>
    <scope>NUCLEOTIDE SEQUENCE [LARGE SCALE GENOMIC DNA]</scope>
    <source>
        <strain evidence="10 11">TBRC 11910</strain>
    </source>
</reference>
<evidence type="ECO:0000256" key="5">
    <source>
        <dbReference type="ARBA" id="ARBA00022833"/>
    </source>
</evidence>
<feature type="binding site" evidence="8">
    <location>
        <position position="398"/>
    </location>
    <ligand>
        <name>Zn(2+)</name>
        <dbReference type="ChEBI" id="CHEBI:29105"/>
        <label>2</label>
    </ligand>
</feature>
<dbReference type="PANTHER" id="PTHR30580:SF0">
    <property type="entry name" value="PRIMOSOMAL PROTEIN N"/>
    <property type="match status" value="1"/>
</dbReference>
<feature type="binding site" evidence="8">
    <location>
        <position position="424"/>
    </location>
    <ligand>
        <name>Zn(2+)</name>
        <dbReference type="ChEBI" id="CHEBI:29105"/>
        <label>1</label>
    </ligand>
</feature>
<feature type="binding site" evidence="8">
    <location>
        <position position="389"/>
    </location>
    <ligand>
        <name>Zn(2+)</name>
        <dbReference type="ChEBI" id="CHEBI:29105"/>
        <label>1</label>
    </ligand>
</feature>
<comment type="caution">
    <text evidence="8">As this protein does not have any detectable helicase domains, it probably does not have helicase activity.</text>
</comment>
<keyword evidence="2 8" id="KW-0235">DNA replication</keyword>
<dbReference type="GO" id="GO:0008270">
    <property type="term" value="F:zinc ion binding"/>
    <property type="evidence" value="ECO:0007669"/>
    <property type="project" value="UniProtKB-UniRule"/>
</dbReference>
<dbReference type="Proteomes" id="UP000550729">
    <property type="component" value="Unassembled WGS sequence"/>
</dbReference>
<keyword evidence="4 8" id="KW-0547">Nucleotide-binding</keyword>
<dbReference type="GO" id="GO:1990077">
    <property type="term" value="C:primosome complex"/>
    <property type="evidence" value="ECO:0007669"/>
    <property type="project" value="UniProtKB-UniRule"/>
</dbReference>
<keyword evidence="6 8" id="KW-0067">ATP-binding</keyword>
<feature type="binding site" evidence="8">
    <location>
        <position position="412"/>
    </location>
    <ligand>
        <name>Zn(2+)</name>
        <dbReference type="ChEBI" id="CHEBI:29105"/>
        <label>2</label>
    </ligand>
</feature>
<evidence type="ECO:0000259" key="9">
    <source>
        <dbReference type="Pfam" id="PF17764"/>
    </source>
</evidence>
<comment type="similarity">
    <text evidence="8">Belongs to the helicase family. PriA subfamily.</text>
</comment>